<sequence length="158" mass="17452">MLLTEQGSWVLRMQKALVQMNLQLTEVLTDVMGVTGQAIVRAIVAGEREPKLLARHRHGRVKRSEDDIVRALTGNWRDEHLFVLGQAMAMFDSLAQCIVECDAKIEALLMPLGRHDVALDGPGKRRSKNAPKFDARAALARWAGVDLTRASTACQSPP</sequence>
<proteinExistence type="predicted"/>
<protein>
    <submittedName>
        <fullName evidence="1">Transposase IS116/IS110/IS902 family protein</fullName>
    </submittedName>
</protein>
<dbReference type="AlphaFoldDB" id="A0A158EI23"/>
<accession>A0A158EI23</accession>
<evidence type="ECO:0000313" key="2">
    <source>
        <dbReference type="Proteomes" id="UP000071859"/>
    </source>
</evidence>
<keyword evidence="2" id="KW-1185">Reference proteome</keyword>
<gene>
    <name evidence="1" type="ORF">AWB78_08128</name>
</gene>
<comment type="caution">
    <text evidence="1">The sequence shown here is derived from an EMBL/GenBank/DDBJ whole genome shotgun (WGS) entry which is preliminary data.</text>
</comment>
<evidence type="ECO:0000313" key="1">
    <source>
        <dbReference type="EMBL" id="SAL06561.1"/>
    </source>
</evidence>
<dbReference type="Proteomes" id="UP000071859">
    <property type="component" value="Unassembled WGS sequence"/>
</dbReference>
<organism evidence="1 2">
    <name type="scientific">Caballeronia calidae</name>
    <dbReference type="NCBI Taxonomy" id="1777139"/>
    <lineage>
        <taxon>Bacteria</taxon>
        <taxon>Pseudomonadati</taxon>
        <taxon>Pseudomonadota</taxon>
        <taxon>Betaproteobacteria</taxon>
        <taxon>Burkholderiales</taxon>
        <taxon>Burkholderiaceae</taxon>
        <taxon>Caballeronia</taxon>
    </lineage>
</organism>
<dbReference type="EMBL" id="FCOX02000121">
    <property type="protein sequence ID" value="SAL06561.1"/>
    <property type="molecule type" value="Genomic_DNA"/>
</dbReference>
<reference evidence="1" key="1">
    <citation type="submission" date="2016-01" db="EMBL/GenBank/DDBJ databases">
        <authorList>
            <person name="Peeters C."/>
        </authorList>
    </citation>
    <scope>NUCLEOTIDE SEQUENCE</scope>
    <source>
        <strain evidence="1">LMG 29321</strain>
    </source>
</reference>
<name>A0A158EI23_9BURK</name>